<accession>A0A2A6B8V7</accession>
<reference evidence="1" key="2">
    <citation type="submission" date="2022-06" db="UniProtKB">
        <authorList>
            <consortium name="EnsemblMetazoa"/>
        </authorList>
    </citation>
    <scope>IDENTIFICATION</scope>
    <source>
        <strain evidence="1">PS312</strain>
    </source>
</reference>
<protein>
    <submittedName>
        <fullName evidence="1">Uncharacterized protein</fullName>
    </submittedName>
</protein>
<evidence type="ECO:0000313" key="1">
    <source>
        <dbReference type="EnsemblMetazoa" id="PPA43880.1"/>
    </source>
</evidence>
<dbReference type="EnsemblMetazoa" id="PPA43880.1">
    <property type="protein sequence ID" value="PPA43880.1"/>
    <property type="gene ID" value="WBGene00282249"/>
</dbReference>
<dbReference type="AlphaFoldDB" id="A0A2A6B8V7"/>
<keyword evidence="2" id="KW-1185">Reference proteome</keyword>
<proteinExistence type="predicted"/>
<reference evidence="2" key="1">
    <citation type="journal article" date="2008" name="Nat. Genet.">
        <title>The Pristionchus pacificus genome provides a unique perspective on nematode lifestyle and parasitism.</title>
        <authorList>
            <person name="Dieterich C."/>
            <person name="Clifton S.W."/>
            <person name="Schuster L.N."/>
            <person name="Chinwalla A."/>
            <person name="Delehaunty K."/>
            <person name="Dinkelacker I."/>
            <person name="Fulton L."/>
            <person name="Fulton R."/>
            <person name="Godfrey J."/>
            <person name="Minx P."/>
            <person name="Mitreva M."/>
            <person name="Roeseler W."/>
            <person name="Tian H."/>
            <person name="Witte H."/>
            <person name="Yang S.P."/>
            <person name="Wilson R.K."/>
            <person name="Sommer R.J."/>
        </authorList>
    </citation>
    <scope>NUCLEOTIDE SEQUENCE [LARGE SCALE GENOMIC DNA]</scope>
    <source>
        <strain evidence="2">PS312</strain>
    </source>
</reference>
<gene>
    <name evidence="1" type="primary">WBGene00282249</name>
</gene>
<accession>A0A8R1Z1S8</accession>
<sequence length="161" mass="17852">MIWIKVDDASLSGPVAMQPPAAVTLSEDVQLPSTPILSQGLQRALARSAPRPISDEDNQQRKVALQNKVFPGTHLLPQEVAPAMRLGKPIPPPLKKAKIEEKETEKENEMQNTWKITAKMNRVFEPTTSRSQFNSSTNRLYSCLPHLRSRTMNGASGQIPT</sequence>
<dbReference type="Proteomes" id="UP000005239">
    <property type="component" value="Unassembled WGS sequence"/>
</dbReference>
<name>A0A2A6B8V7_PRIPA</name>
<evidence type="ECO:0000313" key="2">
    <source>
        <dbReference type="Proteomes" id="UP000005239"/>
    </source>
</evidence>
<organism evidence="1 2">
    <name type="scientific">Pristionchus pacificus</name>
    <name type="common">Parasitic nematode worm</name>
    <dbReference type="NCBI Taxonomy" id="54126"/>
    <lineage>
        <taxon>Eukaryota</taxon>
        <taxon>Metazoa</taxon>
        <taxon>Ecdysozoa</taxon>
        <taxon>Nematoda</taxon>
        <taxon>Chromadorea</taxon>
        <taxon>Rhabditida</taxon>
        <taxon>Rhabditina</taxon>
        <taxon>Diplogasteromorpha</taxon>
        <taxon>Diplogasteroidea</taxon>
        <taxon>Neodiplogasteridae</taxon>
        <taxon>Pristionchus</taxon>
    </lineage>
</organism>